<dbReference type="STRING" id="226506.SAMN04488519_1191"/>
<feature type="domain" description="Ig-like" evidence="2">
    <location>
        <begin position="615"/>
        <end position="694"/>
    </location>
</feature>
<dbReference type="AlphaFoldDB" id="A0A1I5K528"/>
<accession>A0A1I5K528</accession>
<gene>
    <name evidence="4" type="ORF">SAMN04488519_1191</name>
</gene>
<protein>
    <submittedName>
        <fullName evidence="4">Conserved repeat domain-containing protein</fullName>
    </submittedName>
</protein>
<proteinExistence type="predicted"/>
<evidence type="ECO:0000313" key="4">
    <source>
        <dbReference type="EMBL" id="SFO80077.1"/>
    </source>
</evidence>
<evidence type="ECO:0000259" key="3">
    <source>
        <dbReference type="Pfam" id="PF24346"/>
    </source>
</evidence>
<keyword evidence="1" id="KW-0812">Transmembrane</keyword>
<name>A0A1I5K528_9BACT</name>
<keyword evidence="1" id="KW-0472">Membrane</keyword>
<feature type="domain" description="DUF7507" evidence="3">
    <location>
        <begin position="712"/>
        <end position="790"/>
    </location>
</feature>
<dbReference type="Pfam" id="PF24346">
    <property type="entry name" value="DUF7507"/>
    <property type="match status" value="1"/>
</dbReference>
<dbReference type="Pfam" id="PF19081">
    <property type="entry name" value="Ig_7"/>
    <property type="match status" value="2"/>
</dbReference>
<sequence length="833" mass="87201">MDQSSTTHPNGSRDRKIDFFKKMRNINKNLFFLIGFIFSAYNFSFGQTPIVIPLNSPNGGFHIDGDLRANTPTPGAGDWIPGATGGLNNGGSAFTSLGVPVNGVTSFRFIDPYKGGPGVDLGFNGGNKGNGNPNSWGWRAADVTPAPNDFNNVFYHLGNSTTPGFEGDWIILSADRDKTNGTSYLDFEFLQGNVERTGSGTSGGFTSDGPNGGRTIGDLLISVEYASGGSNPKIYAFRWKAVGTGFDYVLEGEITSPTFGLGVAYGAVNTTTLTDIQYLPFGNSFYEPRQWVEAAINVTKLFRAFSGDPCAGIAVKTIFIKSKASDAVTADIKDFIDPIPVSLAFGTAEISYSPDALCESTSSVLPSISGTEGGTFSATPAGLNINTSTGLITYAGSTPGTYTVSYSFNSAPSGATFSCPKTVQTTVRINPRTLVTNQPQGASYCLNASPQPLTVTGTGAGTISYEWFRTTTATNSGGTPVGSSQTFTPPTNAAGTYYYYALVKSSTCGNVASNSVTVQVNPLTEISNQPTGATYCQNATATPLTVIGTGTGTITYEWWQTTSAVNIGGTRVATTQNYTPPTNTEGTFYYYAKVISSSCNTVASNPVTVQVNALPAAPTSGGNISQCINSPAQTLTATASVPTGIEIRWFSAPTGGNLVANPTLNTLGTVTYYAEARNTITGCISPTRTPVTLTLLNCALTIDKVGTFVDQNNNGRADVGEKINYSFLVTNTGNSALTNVTVTDPKVTVTGGPISLAVGANSGNTFTGSYTITQNDINTGKVDNTAEAKGFFGTQFRTATDSETTNLPQRPALTIVKTGTFNDANNNSRADVG</sequence>
<dbReference type="NCBIfam" id="TIGR01451">
    <property type="entry name" value="B_ant_repeat"/>
    <property type="match status" value="1"/>
</dbReference>
<feature type="domain" description="Ig-like" evidence="2">
    <location>
        <begin position="440"/>
        <end position="522"/>
    </location>
</feature>
<evidence type="ECO:0000256" key="1">
    <source>
        <dbReference type="SAM" id="Phobius"/>
    </source>
</evidence>
<dbReference type="InterPro" id="IPR047589">
    <property type="entry name" value="DUF11_rpt"/>
</dbReference>
<feature type="transmembrane region" description="Helical" evidence="1">
    <location>
        <begin position="30"/>
        <end position="52"/>
    </location>
</feature>
<evidence type="ECO:0000259" key="2">
    <source>
        <dbReference type="Pfam" id="PF19081"/>
    </source>
</evidence>
<evidence type="ECO:0000313" key="5">
    <source>
        <dbReference type="Proteomes" id="UP000199564"/>
    </source>
</evidence>
<feature type="non-terminal residue" evidence="4">
    <location>
        <position position="833"/>
    </location>
</feature>
<reference evidence="5" key="1">
    <citation type="submission" date="2016-10" db="EMBL/GenBank/DDBJ databases">
        <authorList>
            <person name="Varghese N."/>
            <person name="Submissions S."/>
        </authorList>
    </citation>
    <scope>NUCLEOTIDE SEQUENCE [LARGE SCALE GENOMIC DNA]</scope>
    <source>
        <strain evidence="5">DSM 15282</strain>
    </source>
</reference>
<dbReference type="InterPro" id="IPR055354">
    <property type="entry name" value="DUF7507"/>
</dbReference>
<keyword evidence="5" id="KW-1185">Reference proteome</keyword>
<organism evidence="4 5">
    <name type="scientific">Algoriphagus ornithinivorans</name>
    <dbReference type="NCBI Taxonomy" id="226506"/>
    <lineage>
        <taxon>Bacteria</taxon>
        <taxon>Pseudomonadati</taxon>
        <taxon>Bacteroidota</taxon>
        <taxon>Cytophagia</taxon>
        <taxon>Cytophagales</taxon>
        <taxon>Cyclobacteriaceae</taxon>
        <taxon>Algoriphagus</taxon>
    </lineage>
</organism>
<dbReference type="Gene3D" id="2.30.30.480">
    <property type="match status" value="1"/>
</dbReference>
<dbReference type="EMBL" id="FOVW01000019">
    <property type="protein sequence ID" value="SFO80077.1"/>
    <property type="molecule type" value="Genomic_DNA"/>
</dbReference>
<dbReference type="Proteomes" id="UP000199564">
    <property type="component" value="Unassembled WGS sequence"/>
</dbReference>
<dbReference type="InterPro" id="IPR044023">
    <property type="entry name" value="Ig_7"/>
</dbReference>
<keyword evidence="1" id="KW-1133">Transmembrane helix</keyword>